<comment type="cofactor">
    <cofactor evidence="1">
        <name>pyridoxal 5'-phosphate</name>
        <dbReference type="ChEBI" id="CHEBI:597326"/>
    </cofactor>
</comment>
<comment type="subunit">
    <text evidence="2">Homodimer.</text>
</comment>
<keyword evidence="3" id="KW-0032">Aminotransferase</keyword>
<dbReference type="InterPro" id="IPR015422">
    <property type="entry name" value="PyrdxlP-dep_Trfase_small"/>
</dbReference>
<comment type="caution">
    <text evidence="8">The sequence shown here is derived from an EMBL/GenBank/DDBJ whole genome shotgun (WGS) entry which is preliminary data.</text>
</comment>
<sequence length="225" mass="24727">GLVLMADEVYQENVLTQHPFKSVSSIAHESGIDVELASMHSLSKGFLGECGVRGGYLVLENFDEEVLQQFVKIKSIELCSNTIGQLSVGLMVRPPTADAAPRYEQEKRAVLEELRAKAGILTETLRQLEGITMPAIGGAMYAFPQVRLPRKAIAEAEEKGVPPDEYYCVQALQQTGLVVVPGSGFRQAEGTFHFRTTFLPTRAAMQDALSRFAEFHKAFMAKYAA</sequence>
<organism evidence="8 9">
    <name type="scientific">Prorocentrum cordatum</name>
    <dbReference type="NCBI Taxonomy" id="2364126"/>
    <lineage>
        <taxon>Eukaryota</taxon>
        <taxon>Sar</taxon>
        <taxon>Alveolata</taxon>
        <taxon>Dinophyceae</taxon>
        <taxon>Prorocentrales</taxon>
        <taxon>Prorocentraceae</taxon>
        <taxon>Prorocentrum</taxon>
    </lineage>
</organism>
<keyword evidence="5" id="KW-0663">Pyridoxal phosphate</keyword>
<dbReference type="InterPro" id="IPR004839">
    <property type="entry name" value="Aminotransferase_I/II_large"/>
</dbReference>
<keyword evidence="4" id="KW-0808">Transferase</keyword>
<reference evidence="8" key="1">
    <citation type="submission" date="2023-10" db="EMBL/GenBank/DDBJ databases">
        <authorList>
            <person name="Chen Y."/>
            <person name="Shah S."/>
            <person name="Dougan E. K."/>
            <person name="Thang M."/>
            <person name="Chan C."/>
        </authorList>
    </citation>
    <scope>NUCLEOTIDE SEQUENCE [LARGE SCALE GENOMIC DNA]</scope>
</reference>
<evidence type="ECO:0000256" key="2">
    <source>
        <dbReference type="ARBA" id="ARBA00011738"/>
    </source>
</evidence>
<feature type="domain" description="Aminotransferase class I/classII large" evidence="7">
    <location>
        <begin position="2"/>
        <end position="211"/>
    </location>
</feature>
<evidence type="ECO:0000256" key="1">
    <source>
        <dbReference type="ARBA" id="ARBA00001933"/>
    </source>
</evidence>
<dbReference type="PANTHER" id="PTHR11751:SF29">
    <property type="entry name" value="ALANINE TRANSAMINASE"/>
    <property type="match status" value="1"/>
</dbReference>
<evidence type="ECO:0000313" key="9">
    <source>
        <dbReference type="Proteomes" id="UP001189429"/>
    </source>
</evidence>
<keyword evidence="9" id="KW-1185">Reference proteome</keyword>
<dbReference type="InterPro" id="IPR045088">
    <property type="entry name" value="ALAT1/2-like"/>
</dbReference>
<name>A0ABN9W6X8_9DINO</name>
<dbReference type="Pfam" id="PF00155">
    <property type="entry name" value="Aminotran_1_2"/>
    <property type="match status" value="1"/>
</dbReference>
<evidence type="ECO:0000256" key="6">
    <source>
        <dbReference type="ARBA" id="ARBA00025785"/>
    </source>
</evidence>
<protein>
    <recommendedName>
        <fullName evidence="7">Aminotransferase class I/classII large domain-containing protein</fullName>
    </recommendedName>
</protein>
<dbReference type="Gene3D" id="3.40.640.10">
    <property type="entry name" value="Type I PLP-dependent aspartate aminotransferase-like (Major domain)"/>
    <property type="match status" value="1"/>
</dbReference>
<dbReference type="EMBL" id="CAUYUJ010018112">
    <property type="protein sequence ID" value="CAK0880734.1"/>
    <property type="molecule type" value="Genomic_DNA"/>
</dbReference>
<evidence type="ECO:0000256" key="4">
    <source>
        <dbReference type="ARBA" id="ARBA00022679"/>
    </source>
</evidence>
<accession>A0ABN9W6X8</accession>
<evidence type="ECO:0000256" key="3">
    <source>
        <dbReference type="ARBA" id="ARBA00022576"/>
    </source>
</evidence>
<dbReference type="InterPro" id="IPR015424">
    <property type="entry name" value="PyrdxlP-dep_Trfase"/>
</dbReference>
<evidence type="ECO:0000313" key="8">
    <source>
        <dbReference type="EMBL" id="CAK0880734.1"/>
    </source>
</evidence>
<gene>
    <name evidence="8" type="ORF">PCOR1329_LOCUS63790</name>
</gene>
<feature type="non-terminal residue" evidence="8">
    <location>
        <position position="1"/>
    </location>
</feature>
<evidence type="ECO:0000256" key="5">
    <source>
        <dbReference type="ARBA" id="ARBA00022898"/>
    </source>
</evidence>
<comment type="similarity">
    <text evidence="6">Belongs to the class-I pyridoxal-phosphate-dependent aminotransferase family. Alanine aminotransferase subfamily.</text>
</comment>
<dbReference type="InterPro" id="IPR015421">
    <property type="entry name" value="PyrdxlP-dep_Trfase_major"/>
</dbReference>
<evidence type="ECO:0000259" key="7">
    <source>
        <dbReference type="Pfam" id="PF00155"/>
    </source>
</evidence>
<dbReference type="Proteomes" id="UP001189429">
    <property type="component" value="Unassembled WGS sequence"/>
</dbReference>
<dbReference type="Gene3D" id="3.90.1150.10">
    <property type="entry name" value="Aspartate Aminotransferase, domain 1"/>
    <property type="match status" value="1"/>
</dbReference>
<proteinExistence type="inferred from homology"/>
<dbReference type="PANTHER" id="PTHR11751">
    <property type="entry name" value="ALANINE AMINOTRANSFERASE"/>
    <property type="match status" value="1"/>
</dbReference>
<dbReference type="SUPFAM" id="SSF53383">
    <property type="entry name" value="PLP-dependent transferases"/>
    <property type="match status" value="1"/>
</dbReference>